<evidence type="ECO:0000256" key="1">
    <source>
        <dbReference type="ARBA" id="ARBA00005495"/>
    </source>
</evidence>
<evidence type="ECO:0000313" key="7">
    <source>
        <dbReference type="Proteomes" id="UP001224083"/>
    </source>
</evidence>
<evidence type="ECO:0000256" key="3">
    <source>
        <dbReference type="ARBA" id="ARBA00022833"/>
    </source>
</evidence>
<feature type="domain" description="CENP-V/GFA" evidence="5">
    <location>
        <begin position="5"/>
        <end position="115"/>
    </location>
</feature>
<keyword evidence="7" id="KW-1185">Reference proteome</keyword>
<accession>A0ABT9KCL3</accession>
<dbReference type="Gene3D" id="3.90.1590.10">
    <property type="entry name" value="glutathione-dependent formaldehyde- activating enzyme (gfa)"/>
    <property type="match status" value="1"/>
</dbReference>
<keyword evidence="3" id="KW-0862">Zinc</keyword>
<keyword evidence="4" id="KW-0456">Lyase</keyword>
<evidence type="ECO:0000259" key="5">
    <source>
        <dbReference type="PROSITE" id="PS51891"/>
    </source>
</evidence>
<protein>
    <submittedName>
        <fullName evidence="6">GFA family protein</fullName>
    </submittedName>
</protein>
<evidence type="ECO:0000256" key="4">
    <source>
        <dbReference type="ARBA" id="ARBA00023239"/>
    </source>
</evidence>
<dbReference type="Proteomes" id="UP001224083">
    <property type="component" value="Unassembled WGS sequence"/>
</dbReference>
<dbReference type="InterPro" id="IPR006913">
    <property type="entry name" value="CENP-V/GFA"/>
</dbReference>
<dbReference type="EMBL" id="JAQAHH010000003">
    <property type="protein sequence ID" value="MDP9499804.1"/>
    <property type="molecule type" value="Genomic_DNA"/>
</dbReference>
<keyword evidence="2" id="KW-0479">Metal-binding</keyword>
<name>A0ABT9KCL3_9PAST</name>
<reference evidence="6 7" key="1">
    <citation type="submission" date="2022-12" db="EMBL/GenBank/DDBJ databases">
        <title>Genome sequence of Pasteurellaceae Bisgaard Taxon 45.</title>
        <authorList>
            <person name="Foggin C."/>
            <person name="Rosen L.E."/>
            <person name="Henton M."/>
            <person name="Buys A."/>
            <person name="Floyd T."/>
            <person name="Turner A.D."/>
            <person name="Tarbin J."/>
            <person name="Lloyd A.S."/>
            <person name="Chaitezvi C."/>
            <person name="Ellis R.J."/>
            <person name="Roberts H.C."/>
            <person name="Dastjerdi A."/>
            <person name="Nunez A."/>
            <person name="Van Vliet A.H."/>
            <person name="Steinbach F."/>
        </authorList>
    </citation>
    <scope>NUCLEOTIDE SEQUENCE [LARGE SCALE GENOMIC DNA]</scope>
    <source>
        <strain evidence="6 7">VF20HR</strain>
    </source>
</reference>
<evidence type="ECO:0000313" key="6">
    <source>
        <dbReference type="EMBL" id="MDP9499804.1"/>
    </source>
</evidence>
<dbReference type="Pfam" id="PF04828">
    <property type="entry name" value="GFA"/>
    <property type="match status" value="1"/>
</dbReference>
<sequence length="135" mass="15328">MDYPINGQCQCGQVRYTLHKAPIAIAACHCKQCQKLSTSAFSLTAMIDKDALELTGELKAFRRQAESGNQTIAMFCPTCANHIYHYSPSYPDKLMLKPSTLDNTEIIEPTIHVWTREKQAWYQLPDNVMVFDTQP</sequence>
<dbReference type="PANTHER" id="PTHR33337">
    <property type="entry name" value="GFA DOMAIN-CONTAINING PROTEIN"/>
    <property type="match status" value="1"/>
</dbReference>
<organism evidence="6 7">
    <name type="scientific">Bisgaard Taxon 45</name>
    <dbReference type="NCBI Taxonomy" id="304289"/>
    <lineage>
        <taxon>Bacteria</taxon>
        <taxon>Pseudomonadati</taxon>
        <taxon>Pseudomonadota</taxon>
        <taxon>Gammaproteobacteria</taxon>
        <taxon>Pasteurellales</taxon>
        <taxon>Pasteurellaceae</taxon>
    </lineage>
</organism>
<dbReference type="SUPFAM" id="SSF51316">
    <property type="entry name" value="Mss4-like"/>
    <property type="match status" value="1"/>
</dbReference>
<dbReference type="InterPro" id="IPR011057">
    <property type="entry name" value="Mss4-like_sf"/>
</dbReference>
<dbReference type="PROSITE" id="PS51891">
    <property type="entry name" value="CENP_V_GFA"/>
    <property type="match status" value="1"/>
</dbReference>
<dbReference type="PANTHER" id="PTHR33337:SF40">
    <property type="entry name" value="CENP-V_GFA DOMAIN-CONTAINING PROTEIN-RELATED"/>
    <property type="match status" value="1"/>
</dbReference>
<comment type="similarity">
    <text evidence="1">Belongs to the Gfa family.</text>
</comment>
<comment type="caution">
    <text evidence="6">The sequence shown here is derived from an EMBL/GenBank/DDBJ whole genome shotgun (WGS) entry which is preliminary data.</text>
</comment>
<evidence type="ECO:0000256" key="2">
    <source>
        <dbReference type="ARBA" id="ARBA00022723"/>
    </source>
</evidence>
<gene>
    <name evidence="6" type="ORF">O7M46_02420</name>
</gene>
<proteinExistence type="inferred from homology"/>